<dbReference type="Gene3D" id="6.10.250.2090">
    <property type="match status" value="1"/>
</dbReference>
<dbReference type="Pfam" id="PF01145">
    <property type="entry name" value="Band_7"/>
    <property type="match status" value="1"/>
</dbReference>
<dbReference type="AlphaFoldDB" id="I3JN84"/>
<evidence type="ECO:0000256" key="4">
    <source>
        <dbReference type="ARBA" id="ARBA00053394"/>
    </source>
</evidence>
<organism evidence="7 8">
    <name type="scientific">Oreochromis niloticus</name>
    <name type="common">Nile tilapia</name>
    <name type="synonym">Tilapia nilotica</name>
    <dbReference type="NCBI Taxonomy" id="8128"/>
    <lineage>
        <taxon>Eukaryota</taxon>
        <taxon>Metazoa</taxon>
        <taxon>Chordata</taxon>
        <taxon>Craniata</taxon>
        <taxon>Vertebrata</taxon>
        <taxon>Euteleostomi</taxon>
        <taxon>Actinopterygii</taxon>
        <taxon>Neopterygii</taxon>
        <taxon>Teleostei</taxon>
        <taxon>Neoteleostei</taxon>
        <taxon>Acanthomorphata</taxon>
        <taxon>Ovalentaria</taxon>
        <taxon>Cichlomorphae</taxon>
        <taxon>Cichliformes</taxon>
        <taxon>Cichlidae</taxon>
        <taxon>African cichlids</taxon>
        <taxon>Pseudocrenilabrinae</taxon>
        <taxon>Oreochromini</taxon>
        <taxon>Oreochromis</taxon>
    </lineage>
</organism>
<comment type="subcellular location">
    <subcellularLocation>
        <location evidence="1">Membrane</location>
    </subcellularLocation>
</comment>
<gene>
    <name evidence="7" type="primary">LOC100690142</name>
</gene>
<dbReference type="Gene3D" id="3.30.479.30">
    <property type="entry name" value="Band 7 domain"/>
    <property type="match status" value="1"/>
</dbReference>
<dbReference type="PRINTS" id="PR00721">
    <property type="entry name" value="STOMATIN"/>
</dbReference>
<dbReference type="STRING" id="8128.ENSONIP00000010328"/>
<dbReference type="InterPro" id="IPR001107">
    <property type="entry name" value="Band_7"/>
</dbReference>
<evidence type="ECO:0000256" key="2">
    <source>
        <dbReference type="ARBA" id="ARBA00008164"/>
    </source>
</evidence>
<comment type="similarity">
    <text evidence="2">Belongs to the band 7/mec-2 family.</text>
</comment>
<dbReference type="PANTHER" id="PTHR10264">
    <property type="entry name" value="BAND 7 PROTEIN-RELATED"/>
    <property type="match status" value="1"/>
</dbReference>
<evidence type="ECO:0000259" key="6">
    <source>
        <dbReference type="SMART" id="SM00244"/>
    </source>
</evidence>
<reference evidence="7" key="3">
    <citation type="submission" date="2025-09" db="UniProtKB">
        <authorList>
            <consortium name="Ensembl"/>
        </authorList>
    </citation>
    <scope>IDENTIFICATION</scope>
</reference>
<evidence type="ECO:0000256" key="3">
    <source>
        <dbReference type="ARBA" id="ARBA00023136"/>
    </source>
</evidence>
<dbReference type="GO" id="GO:0009898">
    <property type="term" value="C:cytoplasmic side of plasma membrane"/>
    <property type="evidence" value="ECO:0007669"/>
    <property type="project" value="UniProtKB-ARBA"/>
</dbReference>
<dbReference type="Ensembl" id="ENSONIT00000010337.2">
    <property type="protein sequence ID" value="ENSONIP00000010328.1"/>
    <property type="gene ID" value="ENSONIG00000008203.2"/>
</dbReference>
<reference evidence="8" key="1">
    <citation type="submission" date="2012-01" db="EMBL/GenBank/DDBJ databases">
        <title>The Genome Sequence of Oreochromis niloticus (Nile Tilapia).</title>
        <authorList>
            <consortium name="Broad Institute Genome Assembly Team"/>
            <consortium name="Broad Institute Sequencing Platform"/>
            <person name="Di Palma F."/>
            <person name="Johnson J."/>
            <person name="Lander E.S."/>
            <person name="Lindblad-Toh K."/>
        </authorList>
    </citation>
    <scope>NUCLEOTIDE SEQUENCE [LARGE SCALE GENOMIC DNA]</scope>
</reference>
<protein>
    <recommendedName>
        <fullName evidence="5">Podocin</fullName>
    </recommendedName>
</protein>
<feature type="domain" description="Band 7" evidence="6">
    <location>
        <begin position="66"/>
        <end position="225"/>
    </location>
</feature>
<dbReference type="GeneTree" id="ENSGT01030000234614"/>
<accession>I3JN84</accession>
<dbReference type="SUPFAM" id="SSF117892">
    <property type="entry name" value="Band 7/SPFH domain"/>
    <property type="match status" value="1"/>
</dbReference>
<dbReference type="OMA" id="FTRVQNG"/>
<dbReference type="HOGENOM" id="CLU_024949_3_0_1"/>
<dbReference type="SMART" id="SM00244">
    <property type="entry name" value="PHB"/>
    <property type="match status" value="1"/>
</dbReference>
<dbReference type="InterPro" id="IPR043202">
    <property type="entry name" value="Band-7_stomatin-like"/>
</dbReference>
<dbReference type="GeneID" id="100690142"/>
<dbReference type="InParanoid" id="I3JN84"/>
<dbReference type="Proteomes" id="UP000005207">
    <property type="component" value="Linkage group LG9"/>
</dbReference>
<dbReference type="RefSeq" id="XP_003456300.2">
    <property type="nucleotide sequence ID" value="XM_003456252.3"/>
</dbReference>
<name>I3JN84_ORENI</name>
<evidence type="ECO:0000256" key="5">
    <source>
        <dbReference type="ARBA" id="ARBA00071670"/>
    </source>
</evidence>
<dbReference type="OrthoDB" id="2105077at2759"/>
<dbReference type="InterPro" id="IPR036013">
    <property type="entry name" value="Band_7/SPFH_dom_sf"/>
</dbReference>
<keyword evidence="8" id="KW-1185">Reference proteome</keyword>
<dbReference type="InterPro" id="IPR001972">
    <property type="entry name" value="Stomatin_HflK_fam"/>
</dbReference>
<dbReference type="FunFam" id="3.30.479.30:FF:000004">
    <property type="entry name" value="Putative membrane protease family, stomatin"/>
    <property type="match status" value="1"/>
</dbReference>
<keyword evidence="3" id="KW-0472">Membrane</keyword>
<dbReference type="PANTHER" id="PTHR10264:SF127">
    <property type="entry name" value="PODOCIN"/>
    <property type="match status" value="1"/>
</dbReference>
<evidence type="ECO:0000313" key="7">
    <source>
        <dbReference type="Ensembl" id="ENSONIP00000010328.1"/>
    </source>
</evidence>
<reference evidence="7" key="2">
    <citation type="submission" date="2025-08" db="UniProtKB">
        <authorList>
            <consortium name="Ensembl"/>
        </authorList>
    </citation>
    <scope>IDENTIFICATION</scope>
</reference>
<evidence type="ECO:0000256" key="1">
    <source>
        <dbReference type="ARBA" id="ARBA00004370"/>
    </source>
</evidence>
<proteinExistence type="inferred from homology"/>
<dbReference type="KEGG" id="onl:100690142"/>
<sequence length="298" mass="32584">MLRNMMLGLTRVVPVVSEELSAQRANNSRAGGGQSSGGVVVEAVGKVLTLLSVVFIIITFPISAWMCVKVIQEHERAIVFRLGRAIEGRAKGPGLVWFIPWLDAIQTVDLRTMFFNIWPQEVLTADAVPLKVDAVVFFWVVDLFMWVMRVVNGPQAMSLLAQTTLKTMIGAHTLEDVLTQKLAVAKRMEMALCLEFKSWGVQMERVELKALTLPVDLQRCMASEAVAFRRAGANVIAANGEVSVSHALVKAASTFEGNTVALQLRFLQSLLSMKSSARSVVVFPVPTEVSDVTVSSLP</sequence>
<comment type="function">
    <text evidence="4">Plays a role in the regulation of glomerular permeability, acting probably as a linker between the plasma membrane and the cytoskeleton.</text>
</comment>
<dbReference type="eggNOG" id="KOG2621">
    <property type="taxonomic scope" value="Eukaryota"/>
</dbReference>
<evidence type="ECO:0000313" key="8">
    <source>
        <dbReference type="Proteomes" id="UP000005207"/>
    </source>
</evidence>